<protein>
    <submittedName>
        <fullName evidence="1">Uncharacterized protein</fullName>
    </submittedName>
</protein>
<gene>
    <name evidence="1" type="ORF">KFK09_001440</name>
</gene>
<dbReference type="AlphaFoldDB" id="A0A8T3C4V7"/>
<reference evidence="1" key="1">
    <citation type="journal article" date="2022" name="Front. Genet.">
        <title>Chromosome-Scale Assembly of the Dendrobium nobile Genome Provides Insights Into the Molecular Mechanism of the Biosynthesis of the Medicinal Active Ingredient of Dendrobium.</title>
        <authorList>
            <person name="Xu Q."/>
            <person name="Niu S.-C."/>
            <person name="Li K.-L."/>
            <person name="Zheng P.-J."/>
            <person name="Zhang X.-J."/>
            <person name="Jia Y."/>
            <person name="Liu Y."/>
            <person name="Niu Y.-X."/>
            <person name="Yu L.-H."/>
            <person name="Chen D.-F."/>
            <person name="Zhang G.-Q."/>
        </authorList>
    </citation>
    <scope>NUCLEOTIDE SEQUENCE</scope>
    <source>
        <tissue evidence="1">Leaf</tissue>
    </source>
</reference>
<sequence>MEIEAKNPIHQLDHDIVDSGIAFRGDLEEETGFKFWVSVIVFYYSYLHSYVSETTKQYSFLSMAQHHILAGLASAVGGFKASKQVEQQNLEGCGNGRGRNLWRRI</sequence>
<organism evidence="1 2">
    <name type="scientific">Dendrobium nobile</name>
    <name type="common">Orchid</name>
    <dbReference type="NCBI Taxonomy" id="94219"/>
    <lineage>
        <taxon>Eukaryota</taxon>
        <taxon>Viridiplantae</taxon>
        <taxon>Streptophyta</taxon>
        <taxon>Embryophyta</taxon>
        <taxon>Tracheophyta</taxon>
        <taxon>Spermatophyta</taxon>
        <taxon>Magnoliopsida</taxon>
        <taxon>Liliopsida</taxon>
        <taxon>Asparagales</taxon>
        <taxon>Orchidaceae</taxon>
        <taxon>Epidendroideae</taxon>
        <taxon>Malaxideae</taxon>
        <taxon>Dendrobiinae</taxon>
        <taxon>Dendrobium</taxon>
    </lineage>
</organism>
<dbReference type="Proteomes" id="UP000829196">
    <property type="component" value="Unassembled WGS sequence"/>
</dbReference>
<evidence type="ECO:0000313" key="2">
    <source>
        <dbReference type="Proteomes" id="UP000829196"/>
    </source>
</evidence>
<dbReference type="EMBL" id="JAGYWB010000002">
    <property type="protein sequence ID" value="KAI0528896.1"/>
    <property type="molecule type" value="Genomic_DNA"/>
</dbReference>
<evidence type="ECO:0000313" key="1">
    <source>
        <dbReference type="EMBL" id="KAI0528896.1"/>
    </source>
</evidence>
<keyword evidence="2" id="KW-1185">Reference proteome</keyword>
<name>A0A8T3C4V7_DENNO</name>
<accession>A0A8T3C4V7</accession>
<comment type="caution">
    <text evidence="1">The sequence shown here is derived from an EMBL/GenBank/DDBJ whole genome shotgun (WGS) entry which is preliminary data.</text>
</comment>
<proteinExistence type="predicted"/>